<keyword evidence="2" id="KW-1185">Reference proteome</keyword>
<dbReference type="EMBL" id="JAPQKT010000009">
    <property type="protein sequence ID" value="KAJ5220889.1"/>
    <property type="molecule type" value="Genomic_DNA"/>
</dbReference>
<accession>A0A9W9NJ20</accession>
<dbReference type="Proteomes" id="UP001147733">
    <property type="component" value="Unassembled WGS sequence"/>
</dbReference>
<evidence type="ECO:0000313" key="1">
    <source>
        <dbReference type="EMBL" id="KAJ5220889.1"/>
    </source>
</evidence>
<reference evidence="1" key="1">
    <citation type="submission" date="2022-11" db="EMBL/GenBank/DDBJ databases">
        <authorList>
            <person name="Petersen C."/>
        </authorList>
    </citation>
    <scope>NUCLEOTIDE SEQUENCE</scope>
    <source>
        <strain evidence="1">IBT 23319</strain>
    </source>
</reference>
<organism evidence="1 2">
    <name type="scientific">Penicillium citrinum</name>
    <dbReference type="NCBI Taxonomy" id="5077"/>
    <lineage>
        <taxon>Eukaryota</taxon>
        <taxon>Fungi</taxon>
        <taxon>Dikarya</taxon>
        <taxon>Ascomycota</taxon>
        <taxon>Pezizomycotina</taxon>
        <taxon>Eurotiomycetes</taxon>
        <taxon>Eurotiomycetidae</taxon>
        <taxon>Eurotiales</taxon>
        <taxon>Aspergillaceae</taxon>
        <taxon>Penicillium</taxon>
    </lineage>
</organism>
<reference evidence="1" key="2">
    <citation type="journal article" date="2023" name="IMA Fungus">
        <title>Comparative genomic study of the Penicillium genus elucidates a diverse pangenome and 15 lateral gene transfer events.</title>
        <authorList>
            <person name="Petersen C."/>
            <person name="Sorensen T."/>
            <person name="Nielsen M.R."/>
            <person name="Sondergaard T.E."/>
            <person name="Sorensen J.L."/>
            <person name="Fitzpatrick D.A."/>
            <person name="Frisvad J.C."/>
            <person name="Nielsen K.L."/>
        </authorList>
    </citation>
    <scope>NUCLEOTIDE SEQUENCE</scope>
    <source>
        <strain evidence="1">IBT 23319</strain>
    </source>
</reference>
<dbReference type="RefSeq" id="XP_056495812.1">
    <property type="nucleotide sequence ID" value="XM_056648681.1"/>
</dbReference>
<dbReference type="GeneID" id="81387848"/>
<protein>
    <submittedName>
        <fullName evidence="1">Uncharacterized protein</fullName>
    </submittedName>
</protein>
<evidence type="ECO:0000313" key="2">
    <source>
        <dbReference type="Proteomes" id="UP001147733"/>
    </source>
</evidence>
<proteinExistence type="predicted"/>
<sequence length="67" mass="7866">MESEETRFQTIIVAREDLEKVGEVIDWERGDAFQDWMVHQGRWPMMLDSFGAPPQPQLSHTYSAQQK</sequence>
<gene>
    <name evidence="1" type="ORF">N7469_009776</name>
</gene>
<name>A0A9W9NJ20_PENCI</name>
<comment type="caution">
    <text evidence="1">The sequence shown here is derived from an EMBL/GenBank/DDBJ whole genome shotgun (WGS) entry which is preliminary data.</text>
</comment>
<dbReference type="AlphaFoldDB" id="A0A9W9NJ20"/>